<evidence type="ECO:0008006" key="11">
    <source>
        <dbReference type="Google" id="ProtNLM"/>
    </source>
</evidence>
<dbReference type="InterPro" id="IPR050363">
    <property type="entry name" value="MIP/Aquaporin"/>
</dbReference>
<dbReference type="AlphaFoldDB" id="A0A8T0M2C9"/>
<feature type="transmembrane region" description="Helical" evidence="8">
    <location>
        <begin position="392"/>
        <end position="415"/>
    </location>
</feature>
<dbReference type="GO" id="GO:0015254">
    <property type="term" value="F:glycerol channel activity"/>
    <property type="evidence" value="ECO:0007669"/>
    <property type="project" value="TreeGrafter"/>
</dbReference>
<feature type="transmembrane region" description="Helical" evidence="8">
    <location>
        <begin position="243"/>
        <end position="266"/>
    </location>
</feature>
<feature type="transmembrane region" description="Helical" evidence="8">
    <location>
        <begin position="441"/>
        <end position="462"/>
    </location>
</feature>
<dbReference type="Proteomes" id="UP000785171">
    <property type="component" value="Unassembled WGS sequence"/>
</dbReference>
<evidence type="ECO:0000256" key="2">
    <source>
        <dbReference type="ARBA" id="ARBA00006175"/>
    </source>
</evidence>
<gene>
    <name evidence="9" type="ORF">JM16_004338</name>
</gene>
<dbReference type="GO" id="GO:0005886">
    <property type="term" value="C:plasma membrane"/>
    <property type="evidence" value="ECO:0007669"/>
    <property type="project" value="TreeGrafter"/>
</dbReference>
<feature type="transmembrane region" description="Helical" evidence="8">
    <location>
        <begin position="113"/>
        <end position="134"/>
    </location>
</feature>
<evidence type="ECO:0000256" key="4">
    <source>
        <dbReference type="ARBA" id="ARBA00022692"/>
    </source>
</evidence>
<keyword evidence="5 8" id="KW-1133">Transmembrane helix</keyword>
<dbReference type="SUPFAM" id="SSF81338">
    <property type="entry name" value="Aquaporin-like"/>
    <property type="match status" value="2"/>
</dbReference>
<name>A0A8T0M2C9_9STRA</name>
<dbReference type="NCBIfam" id="TIGR00861">
    <property type="entry name" value="MIP"/>
    <property type="match status" value="2"/>
</dbReference>
<dbReference type="PRINTS" id="PR00783">
    <property type="entry name" value="MINTRINSICP"/>
</dbReference>
<reference evidence="9" key="1">
    <citation type="journal article" date="2015" name="Genom Data">
        <title>Genome sequences of six Phytophthora species associated with forests in New Zealand.</title>
        <authorList>
            <person name="Studholme D.J."/>
            <person name="McDougal R.L."/>
            <person name="Sambles C."/>
            <person name="Hansen E."/>
            <person name="Hardy G."/>
            <person name="Grant M."/>
            <person name="Ganley R.J."/>
            <person name="Williams N.M."/>
        </authorList>
    </citation>
    <scope>NUCLEOTIDE SEQUENCE</scope>
    <source>
        <strain evidence="9">NZFS 2646</strain>
    </source>
</reference>
<feature type="transmembrane region" description="Helical" evidence="8">
    <location>
        <begin position="68"/>
        <end position="101"/>
    </location>
</feature>
<accession>A0A8T0M2C9</accession>
<feature type="transmembrane region" description="Helical" evidence="8">
    <location>
        <begin position="162"/>
        <end position="181"/>
    </location>
</feature>
<protein>
    <recommendedName>
        <fullName evidence="11">Aquaporin</fullName>
    </recommendedName>
</protein>
<comment type="catalytic activity">
    <reaction evidence="7">
        <text>glycerol(in) = glycerol(out)</text>
        <dbReference type="Rhea" id="RHEA:29675"/>
        <dbReference type="ChEBI" id="CHEBI:17754"/>
    </reaction>
</comment>
<dbReference type="PRINTS" id="PR02019">
    <property type="entry name" value="AQUAPORIN7"/>
</dbReference>
<evidence type="ECO:0000256" key="6">
    <source>
        <dbReference type="ARBA" id="ARBA00023136"/>
    </source>
</evidence>
<evidence type="ECO:0000256" key="1">
    <source>
        <dbReference type="ARBA" id="ARBA00004141"/>
    </source>
</evidence>
<dbReference type="CDD" id="cd00333">
    <property type="entry name" value="MIP"/>
    <property type="match status" value="2"/>
</dbReference>
<feature type="transmembrane region" description="Helical" evidence="8">
    <location>
        <begin position="474"/>
        <end position="497"/>
    </location>
</feature>
<feature type="transmembrane region" description="Helical" evidence="8">
    <location>
        <begin position="352"/>
        <end position="371"/>
    </location>
</feature>
<feature type="transmembrane region" description="Helical" evidence="8">
    <location>
        <begin position="33"/>
        <end position="56"/>
    </location>
</feature>
<dbReference type="PROSITE" id="PS00221">
    <property type="entry name" value="MIP"/>
    <property type="match status" value="2"/>
</dbReference>
<sequence>MTEYGTLKQGYADLESNSRLPFYHVHNPNFRACLAEFVGTFILVLIGDGSVAQYVLGGGGAGHYLSVNLAWGIALLFGIHFSGGVSGGHLNPAVTLTLAIFKRFEWHKVPGYFVAQTLGAFAAALVVFIVYYPWFDIHDPERNTTQGIFATYPNEQIPNWSALANEIIGTALLVSGIFAIGDQLNKPASPYSFPGAVALMLTCIGMAFGLDTGYALNPARDFGPRLFTFFAGWGWKVFTLRDGYFWIPIVGPFVGGLLGAGTYVGLIEAHHPPHDQLVQATMAEYKPGYGGYADLEGNGRLGPFAIRNPDMRAYMAEFIGTFILVLIGDGSVAQYVLGRKGAGDYLSVNLCWGIALLFGVHFSGGVSGGHLNPAVSVTMALFKRFEWRKVPGYIVAQTLGAFVAALVLYIVYFPWLDIVDPEREFTQGIFATYPNPQIPNWAAFANEVIGTALLVGGIFALCDQINKPASPYSFPGAVGLLLTGIGMSFGLNTGYALNPARDFGPRLLTFFGGWGWKVFSSHGGYFWIPILGPFIGAVLGAGMYVGLVELHHPPQ</sequence>
<dbReference type="GO" id="GO:0015250">
    <property type="term" value="F:water channel activity"/>
    <property type="evidence" value="ECO:0007669"/>
    <property type="project" value="TreeGrafter"/>
</dbReference>
<dbReference type="InterPro" id="IPR022357">
    <property type="entry name" value="MIP_CS"/>
</dbReference>
<evidence type="ECO:0000256" key="3">
    <source>
        <dbReference type="ARBA" id="ARBA00022448"/>
    </source>
</evidence>
<dbReference type="InterPro" id="IPR023271">
    <property type="entry name" value="Aquaporin-like"/>
</dbReference>
<dbReference type="PANTHER" id="PTHR43829:SF9">
    <property type="entry name" value="AQUAPORIN-9"/>
    <property type="match status" value="1"/>
</dbReference>
<dbReference type="Pfam" id="PF00230">
    <property type="entry name" value="MIP"/>
    <property type="match status" value="2"/>
</dbReference>
<evidence type="ECO:0000313" key="10">
    <source>
        <dbReference type="Proteomes" id="UP000785171"/>
    </source>
</evidence>
<comment type="caution">
    <text evidence="9">The sequence shown here is derived from an EMBL/GenBank/DDBJ whole genome shotgun (WGS) entry which is preliminary data.</text>
</comment>
<feature type="transmembrane region" description="Helical" evidence="8">
    <location>
        <begin position="524"/>
        <end position="547"/>
    </location>
</feature>
<evidence type="ECO:0000256" key="5">
    <source>
        <dbReference type="ARBA" id="ARBA00022989"/>
    </source>
</evidence>
<keyword evidence="6 8" id="KW-0472">Membrane</keyword>
<evidence type="ECO:0000256" key="8">
    <source>
        <dbReference type="SAM" id="Phobius"/>
    </source>
</evidence>
<dbReference type="PANTHER" id="PTHR43829">
    <property type="entry name" value="AQUAPORIN OR AQUAGLYCEROPORIN RELATED"/>
    <property type="match status" value="1"/>
</dbReference>
<evidence type="ECO:0000313" key="9">
    <source>
        <dbReference type="EMBL" id="KAG2525700.1"/>
    </source>
</evidence>
<keyword evidence="4 8" id="KW-0812">Transmembrane</keyword>
<comment type="similarity">
    <text evidence="2">Belongs to the MIP/aquaporin (TC 1.A.8) family.</text>
</comment>
<dbReference type="Gene3D" id="1.20.1080.10">
    <property type="entry name" value="Glycerol uptake facilitator protein"/>
    <property type="match status" value="2"/>
</dbReference>
<evidence type="ECO:0000256" key="7">
    <source>
        <dbReference type="ARBA" id="ARBA00049405"/>
    </source>
</evidence>
<dbReference type="FunFam" id="1.20.1080.10:FF:000005">
    <property type="entry name" value="Aquaporin 3"/>
    <property type="match status" value="2"/>
</dbReference>
<feature type="transmembrane region" description="Helical" evidence="8">
    <location>
        <begin position="314"/>
        <end position="337"/>
    </location>
</feature>
<proteinExistence type="inferred from homology"/>
<dbReference type="InterPro" id="IPR000425">
    <property type="entry name" value="MIP"/>
</dbReference>
<keyword evidence="3" id="KW-0813">Transport</keyword>
<feature type="transmembrane region" description="Helical" evidence="8">
    <location>
        <begin position="193"/>
        <end position="216"/>
    </location>
</feature>
<reference evidence="9" key="2">
    <citation type="submission" date="2020-06" db="EMBL/GenBank/DDBJ databases">
        <authorList>
            <person name="Studholme D.J."/>
        </authorList>
    </citation>
    <scope>NUCLEOTIDE SEQUENCE</scope>
    <source>
        <strain evidence="9">NZFS 2646</strain>
    </source>
</reference>
<dbReference type="EMBL" id="JPWV03000088">
    <property type="protein sequence ID" value="KAG2525700.1"/>
    <property type="molecule type" value="Genomic_DNA"/>
</dbReference>
<organism evidence="9 10">
    <name type="scientific">Phytophthora kernoviae</name>
    <dbReference type="NCBI Taxonomy" id="325452"/>
    <lineage>
        <taxon>Eukaryota</taxon>
        <taxon>Sar</taxon>
        <taxon>Stramenopiles</taxon>
        <taxon>Oomycota</taxon>
        <taxon>Peronosporomycetes</taxon>
        <taxon>Peronosporales</taxon>
        <taxon>Peronosporaceae</taxon>
        <taxon>Phytophthora</taxon>
    </lineage>
</organism>
<comment type="subcellular location">
    <subcellularLocation>
        <location evidence="1">Membrane</location>
        <topology evidence="1">Multi-pass membrane protein</topology>
    </subcellularLocation>
</comment>